<feature type="domain" description="Peptidase S9 prolyl oligopeptidase catalytic" evidence="1">
    <location>
        <begin position="56"/>
        <end position="257"/>
    </location>
</feature>
<reference evidence="2 3" key="1">
    <citation type="submission" date="2014-12" db="EMBL/GenBank/DDBJ databases">
        <title>Draft genome sequence of Cohnella kolymensis strain B-2846.</title>
        <authorList>
            <person name="Karlyshev A.V."/>
            <person name="Kudryashova E.B."/>
        </authorList>
    </citation>
    <scope>NUCLEOTIDE SEQUENCE [LARGE SCALE GENOMIC DNA]</scope>
    <source>
        <strain evidence="2 3">VKM B-2846</strain>
    </source>
</reference>
<protein>
    <recommendedName>
        <fullName evidence="1">Peptidase S9 prolyl oligopeptidase catalytic domain-containing protein</fullName>
    </recommendedName>
</protein>
<evidence type="ECO:0000259" key="1">
    <source>
        <dbReference type="Pfam" id="PF00326"/>
    </source>
</evidence>
<dbReference type="Pfam" id="PF00326">
    <property type="entry name" value="Peptidase_S9"/>
    <property type="match status" value="1"/>
</dbReference>
<dbReference type="RefSeq" id="WP_041058250.1">
    <property type="nucleotide sequence ID" value="NZ_JXAL01000001.1"/>
</dbReference>
<dbReference type="InterPro" id="IPR001375">
    <property type="entry name" value="Peptidase_S9_cat"/>
</dbReference>
<dbReference type="InterPro" id="IPR029058">
    <property type="entry name" value="AB_hydrolase_fold"/>
</dbReference>
<name>A0ABR5A8G4_9BACL</name>
<proteinExistence type="predicted"/>
<dbReference type="EMBL" id="JXAL01000001">
    <property type="protein sequence ID" value="KIL37207.1"/>
    <property type="molecule type" value="Genomic_DNA"/>
</dbReference>
<dbReference type="Proteomes" id="UP000054526">
    <property type="component" value="Unassembled WGS sequence"/>
</dbReference>
<keyword evidence="3" id="KW-1185">Reference proteome</keyword>
<dbReference type="PANTHER" id="PTHR22946">
    <property type="entry name" value="DIENELACTONE HYDROLASE DOMAIN-CONTAINING PROTEIN-RELATED"/>
    <property type="match status" value="1"/>
</dbReference>
<accession>A0ABR5A8G4</accession>
<organism evidence="2 3">
    <name type="scientific">Cohnella kolymensis</name>
    <dbReference type="NCBI Taxonomy" id="1590652"/>
    <lineage>
        <taxon>Bacteria</taxon>
        <taxon>Bacillati</taxon>
        <taxon>Bacillota</taxon>
        <taxon>Bacilli</taxon>
        <taxon>Bacillales</taxon>
        <taxon>Paenibacillaceae</taxon>
        <taxon>Cohnella</taxon>
    </lineage>
</organism>
<dbReference type="PANTHER" id="PTHR22946:SF0">
    <property type="entry name" value="DIENELACTONE HYDROLASE DOMAIN-CONTAINING PROTEIN"/>
    <property type="match status" value="1"/>
</dbReference>
<comment type="caution">
    <text evidence="2">The sequence shown here is derived from an EMBL/GenBank/DDBJ whole genome shotgun (WGS) entry which is preliminary data.</text>
</comment>
<evidence type="ECO:0000313" key="3">
    <source>
        <dbReference type="Proteomes" id="UP000054526"/>
    </source>
</evidence>
<evidence type="ECO:0000313" key="2">
    <source>
        <dbReference type="EMBL" id="KIL37207.1"/>
    </source>
</evidence>
<sequence>MQTAVECTSSGVVLRGMLHAPDHITGKSPAVILFHGFTGSKTGAQFVFVELCRRLEKKGIASVRFDFSGSGESDGDFMGTTLTSQLSDASNILDYVRSLDFVDKEKVMILGMSLGGVIASLLAADRKDEIHALCLWCPAAIVVQDLKEGKLQNIDISHLDNWEYIDVRGLKLGKDFVNDALCWDIYATASYYNKNVLLIHGDQDDLVPISVSEKYLETYGQKAELKVVPGAGHTYESVGWRNQLLDHTLDFFNRNLTRR</sequence>
<dbReference type="SUPFAM" id="SSF53474">
    <property type="entry name" value="alpha/beta-Hydrolases"/>
    <property type="match status" value="1"/>
</dbReference>
<dbReference type="InterPro" id="IPR050261">
    <property type="entry name" value="FrsA_esterase"/>
</dbReference>
<gene>
    <name evidence="2" type="ORF">SD71_00235</name>
</gene>
<dbReference type="Gene3D" id="3.40.50.1820">
    <property type="entry name" value="alpha/beta hydrolase"/>
    <property type="match status" value="1"/>
</dbReference>